<proteinExistence type="predicted"/>
<dbReference type="Pfam" id="PF00583">
    <property type="entry name" value="Acetyltransf_1"/>
    <property type="match status" value="1"/>
</dbReference>
<evidence type="ECO:0000259" key="3">
    <source>
        <dbReference type="PROSITE" id="PS51186"/>
    </source>
</evidence>
<dbReference type="PANTHER" id="PTHR43626">
    <property type="entry name" value="ACYL-COA N-ACYLTRANSFERASE"/>
    <property type="match status" value="1"/>
</dbReference>
<dbReference type="GO" id="GO:0008080">
    <property type="term" value="F:N-acetyltransferase activity"/>
    <property type="evidence" value="ECO:0007669"/>
    <property type="project" value="InterPro"/>
</dbReference>
<dbReference type="Proteomes" id="UP000199503">
    <property type="component" value="Unassembled WGS sequence"/>
</dbReference>
<dbReference type="GO" id="GO:0005737">
    <property type="term" value="C:cytoplasm"/>
    <property type="evidence" value="ECO:0007669"/>
    <property type="project" value="TreeGrafter"/>
</dbReference>
<keyword evidence="1 4" id="KW-0808">Transferase</keyword>
<dbReference type="InterPro" id="IPR045039">
    <property type="entry name" value="NSI-like"/>
</dbReference>
<dbReference type="AlphaFoldDB" id="A0A1H9Q7T5"/>
<dbReference type="InterPro" id="IPR016181">
    <property type="entry name" value="Acyl_CoA_acyltransferase"/>
</dbReference>
<dbReference type="EMBL" id="FOFV01000010">
    <property type="protein sequence ID" value="SER56468.1"/>
    <property type="molecule type" value="Genomic_DNA"/>
</dbReference>
<gene>
    <name evidence="4" type="ORF">SAMN04488000_11032</name>
</gene>
<dbReference type="CDD" id="cd04301">
    <property type="entry name" value="NAT_SF"/>
    <property type="match status" value="1"/>
</dbReference>
<keyword evidence="5" id="KW-1185">Reference proteome</keyword>
<evidence type="ECO:0000313" key="4">
    <source>
        <dbReference type="EMBL" id="SER56468.1"/>
    </source>
</evidence>
<evidence type="ECO:0000313" key="5">
    <source>
        <dbReference type="Proteomes" id="UP000199503"/>
    </source>
</evidence>
<evidence type="ECO:0000256" key="2">
    <source>
        <dbReference type="ARBA" id="ARBA00023315"/>
    </source>
</evidence>
<evidence type="ECO:0000256" key="1">
    <source>
        <dbReference type="ARBA" id="ARBA00022679"/>
    </source>
</evidence>
<dbReference type="Gene3D" id="3.40.630.30">
    <property type="match status" value="1"/>
</dbReference>
<dbReference type="STRING" id="65499.SAMN04488000_11032"/>
<dbReference type="PANTHER" id="PTHR43626:SF4">
    <property type="entry name" value="GCN5-RELATED N-ACETYLTRANSFERASE 2, CHLOROPLASTIC"/>
    <property type="match status" value="1"/>
</dbReference>
<dbReference type="InterPro" id="IPR000182">
    <property type="entry name" value="GNAT_dom"/>
</dbReference>
<feature type="domain" description="N-acetyltransferase" evidence="3">
    <location>
        <begin position="6"/>
        <end position="139"/>
    </location>
</feature>
<protein>
    <submittedName>
        <fullName evidence="4">Acetyltransferase (GNAT) family protein</fullName>
    </submittedName>
</protein>
<dbReference type="RefSeq" id="WP_089919762.1">
    <property type="nucleotide sequence ID" value="NZ_FOFV01000010.1"/>
</dbReference>
<keyword evidence="2" id="KW-0012">Acyltransferase</keyword>
<organism evidence="4 5">
    <name type="scientific">Lentzea albida</name>
    <dbReference type="NCBI Taxonomy" id="65499"/>
    <lineage>
        <taxon>Bacteria</taxon>
        <taxon>Bacillati</taxon>
        <taxon>Actinomycetota</taxon>
        <taxon>Actinomycetes</taxon>
        <taxon>Pseudonocardiales</taxon>
        <taxon>Pseudonocardiaceae</taxon>
        <taxon>Lentzea</taxon>
    </lineage>
</organism>
<sequence>MISYSTDLSDLTEADLAGFFVGWPKPPTPAQHLAVLRGSYRVVIARSDGEVAGFVNMISDGVLTAFIPWLEVRPSFQGQGVGTELMRRIVAEAGHMYSIDLACDDELRPFYERLGMIAFTGMGLRNRDAIQTRSRCLRGPGSAGAGRR</sequence>
<dbReference type="PROSITE" id="PS51186">
    <property type="entry name" value="GNAT"/>
    <property type="match status" value="1"/>
</dbReference>
<accession>A0A1H9Q7T5</accession>
<reference evidence="5" key="1">
    <citation type="submission" date="2016-10" db="EMBL/GenBank/DDBJ databases">
        <authorList>
            <person name="Varghese N."/>
            <person name="Submissions S."/>
        </authorList>
    </citation>
    <scope>NUCLEOTIDE SEQUENCE [LARGE SCALE GENOMIC DNA]</scope>
    <source>
        <strain evidence="5">DSM 44437</strain>
    </source>
</reference>
<dbReference type="OrthoDB" id="9803233at2"/>
<dbReference type="SUPFAM" id="SSF55729">
    <property type="entry name" value="Acyl-CoA N-acyltransferases (Nat)"/>
    <property type="match status" value="1"/>
</dbReference>
<name>A0A1H9Q7T5_9PSEU</name>